<reference evidence="2 3" key="1">
    <citation type="journal article" date="2014" name="BMC Genomics">
        <title>Comparative genome sequencing reveals chemotype-specific gene clusters in the toxigenic black mold Stachybotrys.</title>
        <authorList>
            <person name="Semeiks J."/>
            <person name="Borek D."/>
            <person name="Otwinowski Z."/>
            <person name="Grishin N.V."/>
        </authorList>
    </citation>
    <scope>NUCLEOTIDE SEQUENCE [LARGE SCALE GENOMIC DNA]</scope>
    <source>
        <strain evidence="2 3">IBT 40285</strain>
    </source>
</reference>
<dbReference type="OrthoDB" id="1937642at2759"/>
<feature type="transmembrane region" description="Helical" evidence="1">
    <location>
        <begin position="45"/>
        <end position="66"/>
    </location>
</feature>
<sequence>MADTYNTASAFREQWRNPVGFMSLLTIIGGPVVQSALAQLTGPCFVPICFSFGWVSYAFSTIGPLLGDGRLMPPVDYPCRVVNLENGYTRTNRSWIVGRLLRDLEQPLSNEALRVDVYEAIEPPDKGSLAEGKSMLFGGGAILIQMGIAVIPWARSRDWGIFFITFVGTCAALGTARLPQWRMEKLACRVRSRKMIAITTGNGSRHVVIILGKGKCLDIEDLAAGEGPRHARLWDKSRWGIQYVDGQGNVTRVSRTTAFSDYMKKKGFETRPPKLLAKTWLGIRYFQWYKDNKAEERATSKDVMEAYLKENGLRKEVKLFRGLPLPFWLTRLFYGTDSLP</sequence>
<keyword evidence="3" id="KW-1185">Reference proteome</keyword>
<feature type="transmembrane region" description="Helical" evidence="1">
    <location>
        <begin position="135"/>
        <end position="153"/>
    </location>
</feature>
<dbReference type="AlphaFoldDB" id="A0A084R250"/>
<dbReference type="EMBL" id="KL659238">
    <property type="protein sequence ID" value="KFA70285.1"/>
    <property type="molecule type" value="Genomic_DNA"/>
</dbReference>
<feature type="transmembrane region" description="Helical" evidence="1">
    <location>
        <begin position="21"/>
        <end position="39"/>
    </location>
</feature>
<dbReference type="InParanoid" id="A0A084R250"/>
<dbReference type="STRING" id="1283841.A0A084R250"/>
<proteinExistence type="predicted"/>
<keyword evidence="1" id="KW-1133">Transmembrane helix</keyword>
<name>A0A084R250_STAC4</name>
<feature type="transmembrane region" description="Helical" evidence="1">
    <location>
        <begin position="159"/>
        <end position="176"/>
    </location>
</feature>
<keyword evidence="1" id="KW-0472">Membrane</keyword>
<gene>
    <name evidence="2" type="ORF">S40285_10739</name>
</gene>
<evidence type="ECO:0000313" key="3">
    <source>
        <dbReference type="Proteomes" id="UP000028524"/>
    </source>
</evidence>
<protein>
    <submittedName>
        <fullName evidence="2">Uncharacterized protein</fullName>
    </submittedName>
</protein>
<accession>A0A084R250</accession>
<keyword evidence="1" id="KW-0812">Transmembrane</keyword>
<organism evidence="2 3">
    <name type="scientific">Stachybotrys chlorohalonatus (strain IBT 40285)</name>
    <dbReference type="NCBI Taxonomy" id="1283841"/>
    <lineage>
        <taxon>Eukaryota</taxon>
        <taxon>Fungi</taxon>
        <taxon>Dikarya</taxon>
        <taxon>Ascomycota</taxon>
        <taxon>Pezizomycotina</taxon>
        <taxon>Sordariomycetes</taxon>
        <taxon>Hypocreomycetidae</taxon>
        <taxon>Hypocreales</taxon>
        <taxon>Stachybotryaceae</taxon>
        <taxon>Stachybotrys</taxon>
    </lineage>
</organism>
<evidence type="ECO:0000256" key="1">
    <source>
        <dbReference type="SAM" id="Phobius"/>
    </source>
</evidence>
<dbReference type="HOGENOM" id="CLU_816774_0_0_1"/>
<dbReference type="Proteomes" id="UP000028524">
    <property type="component" value="Unassembled WGS sequence"/>
</dbReference>
<evidence type="ECO:0000313" key="2">
    <source>
        <dbReference type="EMBL" id="KFA70285.1"/>
    </source>
</evidence>